<dbReference type="InterPro" id="IPR002159">
    <property type="entry name" value="CD36_fam"/>
</dbReference>
<dbReference type="Pfam" id="PF01130">
    <property type="entry name" value="CD36"/>
    <property type="match status" value="1"/>
</dbReference>
<evidence type="ECO:0000256" key="2">
    <source>
        <dbReference type="ARBA" id="ARBA00004651"/>
    </source>
</evidence>
<keyword evidence="4" id="KW-1003">Cell membrane</keyword>
<dbReference type="InterPro" id="IPR033116">
    <property type="entry name" value="TRYPSIN_SER"/>
</dbReference>
<keyword evidence="10" id="KW-0325">Glycoprotein</keyword>
<dbReference type="PROSITE" id="PS00135">
    <property type="entry name" value="TRYPSIN_SER"/>
    <property type="match status" value="1"/>
</dbReference>
<dbReference type="OrthoDB" id="514335at2759"/>
<dbReference type="PROSITE" id="PS00134">
    <property type="entry name" value="TRYPSIN_HIS"/>
    <property type="match status" value="1"/>
</dbReference>
<dbReference type="EMBL" id="OC918385">
    <property type="protein sequence ID" value="CAD7649290.1"/>
    <property type="molecule type" value="Genomic_DNA"/>
</dbReference>
<evidence type="ECO:0000256" key="12">
    <source>
        <dbReference type="ARBA" id="ARBA00042244"/>
    </source>
</evidence>
<feature type="transmembrane region" description="Helical" evidence="14">
    <location>
        <begin position="287"/>
        <end position="312"/>
    </location>
</feature>
<dbReference type="SUPFAM" id="SSF50494">
    <property type="entry name" value="Trypsin-like serine proteases"/>
    <property type="match status" value="1"/>
</dbReference>
<evidence type="ECO:0000256" key="11">
    <source>
        <dbReference type="ARBA" id="ARBA00040821"/>
    </source>
</evidence>
<keyword evidence="17" id="KW-1185">Reference proteome</keyword>
<dbReference type="Gene3D" id="2.40.10.10">
    <property type="entry name" value="Trypsin-like serine proteases"/>
    <property type="match status" value="1"/>
</dbReference>
<dbReference type="InterPro" id="IPR009003">
    <property type="entry name" value="Peptidase_S1_PA"/>
</dbReference>
<dbReference type="InterPro" id="IPR018114">
    <property type="entry name" value="TRYPSIN_HIS"/>
</dbReference>
<evidence type="ECO:0000256" key="3">
    <source>
        <dbReference type="ARBA" id="ARBA00010532"/>
    </source>
</evidence>
<dbReference type="InterPro" id="IPR043504">
    <property type="entry name" value="Peptidase_S1_PA_chymotrypsin"/>
</dbReference>
<keyword evidence="6 14" id="KW-1133">Transmembrane helix</keyword>
<evidence type="ECO:0000256" key="9">
    <source>
        <dbReference type="ARBA" id="ARBA00023170"/>
    </source>
</evidence>
<dbReference type="PANTHER" id="PTHR11923">
    <property type="entry name" value="SCAVENGER RECEPTOR CLASS B TYPE-1 SR-B1"/>
    <property type="match status" value="1"/>
</dbReference>
<dbReference type="GO" id="GO:0005044">
    <property type="term" value="F:scavenger receptor activity"/>
    <property type="evidence" value="ECO:0007669"/>
    <property type="project" value="TreeGrafter"/>
</dbReference>
<name>A0A7R9LWN3_9ACAR</name>
<dbReference type="PRINTS" id="PR01609">
    <property type="entry name" value="CD36FAMILY"/>
</dbReference>
<evidence type="ECO:0000256" key="6">
    <source>
        <dbReference type="ARBA" id="ARBA00022989"/>
    </source>
</evidence>
<accession>A0A7R9LWN3</accession>
<dbReference type="AlphaFoldDB" id="A0A7R9LWN3"/>
<dbReference type="GO" id="GO:0004252">
    <property type="term" value="F:serine-type endopeptidase activity"/>
    <property type="evidence" value="ECO:0007669"/>
    <property type="project" value="InterPro"/>
</dbReference>
<keyword evidence="9" id="KW-0675">Receptor</keyword>
<keyword evidence="13" id="KW-0645">Protease</keyword>
<dbReference type="PROSITE" id="PS50240">
    <property type="entry name" value="TRYPSIN_DOM"/>
    <property type="match status" value="1"/>
</dbReference>
<proteinExistence type="inferred from homology"/>
<dbReference type="EMBL" id="CAJPVJ010003560">
    <property type="protein sequence ID" value="CAG2167710.1"/>
    <property type="molecule type" value="Genomic_DNA"/>
</dbReference>
<evidence type="ECO:0000256" key="1">
    <source>
        <dbReference type="ARBA" id="ARBA00004189"/>
    </source>
</evidence>
<keyword evidence="8" id="KW-1015">Disulfide bond</keyword>
<reference evidence="16" key="1">
    <citation type="submission" date="2020-11" db="EMBL/GenBank/DDBJ databases">
        <authorList>
            <person name="Tran Van P."/>
        </authorList>
    </citation>
    <scope>NUCLEOTIDE SEQUENCE</scope>
</reference>
<gene>
    <name evidence="16" type="ORF">ONB1V03_LOCUS7207</name>
</gene>
<dbReference type="CDD" id="cd00190">
    <property type="entry name" value="Tryp_SPc"/>
    <property type="match status" value="1"/>
</dbReference>
<evidence type="ECO:0000256" key="5">
    <source>
        <dbReference type="ARBA" id="ARBA00022692"/>
    </source>
</evidence>
<dbReference type="GO" id="GO:0005901">
    <property type="term" value="C:caveola"/>
    <property type="evidence" value="ECO:0007669"/>
    <property type="project" value="UniProtKB-SubCell"/>
</dbReference>
<evidence type="ECO:0000256" key="10">
    <source>
        <dbReference type="ARBA" id="ARBA00023180"/>
    </source>
</evidence>
<keyword evidence="7 14" id="KW-0472">Membrane</keyword>
<keyword evidence="13" id="KW-0378">Hydrolase</keyword>
<dbReference type="Proteomes" id="UP000728032">
    <property type="component" value="Unassembled WGS sequence"/>
</dbReference>
<evidence type="ECO:0000256" key="13">
    <source>
        <dbReference type="RuleBase" id="RU363034"/>
    </source>
</evidence>
<comment type="similarity">
    <text evidence="3">Belongs to the CD36 family.</text>
</comment>
<evidence type="ECO:0000256" key="7">
    <source>
        <dbReference type="ARBA" id="ARBA00023136"/>
    </source>
</evidence>
<dbReference type="SMART" id="SM00020">
    <property type="entry name" value="Tryp_SPc"/>
    <property type="match status" value="1"/>
</dbReference>
<evidence type="ECO:0000259" key="15">
    <source>
        <dbReference type="PROSITE" id="PS50240"/>
    </source>
</evidence>
<organism evidence="16">
    <name type="scientific">Oppiella nova</name>
    <dbReference type="NCBI Taxonomy" id="334625"/>
    <lineage>
        <taxon>Eukaryota</taxon>
        <taxon>Metazoa</taxon>
        <taxon>Ecdysozoa</taxon>
        <taxon>Arthropoda</taxon>
        <taxon>Chelicerata</taxon>
        <taxon>Arachnida</taxon>
        <taxon>Acari</taxon>
        <taxon>Acariformes</taxon>
        <taxon>Sarcoptiformes</taxon>
        <taxon>Oribatida</taxon>
        <taxon>Brachypylina</taxon>
        <taxon>Oppioidea</taxon>
        <taxon>Oppiidae</taxon>
        <taxon>Oppiella</taxon>
    </lineage>
</organism>
<comment type="subcellular location">
    <subcellularLocation>
        <location evidence="2">Cell membrane</location>
        <topology evidence="2">Multi-pass membrane protein</topology>
    </subcellularLocation>
    <subcellularLocation>
        <location evidence="1">Membrane</location>
        <location evidence="1">Caveola</location>
        <topology evidence="1">Multi-pass membrane protein</topology>
    </subcellularLocation>
</comment>
<evidence type="ECO:0000256" key="4">
    <source>
        <dbReference type="ARBA" id="ARBA00022475"/>
    </source>
</evidence>
<dbReference type="PANTHER" id="PTHR11923:SF110">
    <property type="entry name" value="SCAVENGER RECEPTOR CLASS B MEMBER 1"/>
    <property type="match status" value="1"/>
</dbReference>
<dbReference type="GO" id="GO:0005737">
    <property type="term" value="C:cytoplasm"/>
    <property type="evidence" value="ECO:0007669"/>
    <property type="project" value="TreeGrafter"/>
</dbReference>
<protein>
    <recommendedName>
        <fullName evidence="11">Scavenger receptor class B member 1</fullName>
    </recommendedName>
    <alternativeName>
        <fullName evidence="12">SR-BI</fullName>
    </alternativeName>
</protein>
<evidence type="ECO:0000256" key="14">
    <source>
        <dbReference type="SAM" id="Phobius"/>
    </source>
</evidence>
<dbReference type="Pfam" id="PF00089">
    <property type="entry name" value="Trypsin"/>
    <property type="match status" value="1"/>
</dbReference>
<evidence type="ECO:0000313" key="17">
    <source>
        <dbReference type="Proteomes" id="UP000728032"/>
    </source>
</evidence>
<dbReference type="InterPro" id="IPR001254">
    <property type="entry name" value="Trypsin_dom"/>
</dbReference>
<evidence type="ECO:0000256" key="8">
    <source>
        <dbReference type="ARBA" id="ARBA00023157"/>
    </source>
</evidence>
<feature type="domain" description="Peptidase S1" evidence="15">
    <location>
        <begin position="355"/>
        <end position="583"/>
    </location>
</feature>
<sequence>MFDCNFSRPLLNHAAVSSSALDDNDGYEEILLKAAKEMFPETPYTRFGFFYSRNNTSTDGTYRMFTGEKGINRLGLLDTWNNQKTNNKWFGKRCQRFDGISAGDFQPPYRHPKPKSIDIFMGDFCRPFTLEFAKEVDCQGIKCSRYWASPTLFDYNLPDNQCYCQSNSCPANGVMNVSVCTMGSPTAVSFPHFLYADNIYLDSVNGLSPDPNKHSFYMDFDDTLGVPLNVAVRLQVNIVVEKNQNLDFSRNFTQKPLYFPQFWFSTTAKVGEDMVQQLNFLVNLVPFYINIISFLFLLIGFLTLVSAAVYAFRSKRNICNNNNVVVIIRKMSANFSNYDKCGAINLNHGLRDQSRVGGEQTADDNEFPFMVSLEAKDKHFCGGTVLNKRWILTAAHCIRLTQLIQKISEPKDIKLVMGTVHLDLNSSGLNETYVAEKWIINGCFLSQLGDVLDGDIALIRADKDIPIDGQKVTAICLPPKDAEPAAEEAMMTGWGVWGPSGTEPSKILHKANTTIVSEEFCQMYEYFRNVGLLGRLPGKRICVMSEESTACFGDSGGPLIQVVNGKAYEIGIASYISGCRERK</sequence>
<keyword evidence="13" id="KW-0720">Serine protease</keyword>
<evidence type="ECO:0000313" key="16">
    <source>
        <dbReference type="EMBL" id="CAD7649290.1"/>
    </source>
</evidence>
<keyword evidence="5 14" id="KW-0812">Transmembrane</keyword>
<dbReference type="GO" id="GO:0006508">
    <property type="term" value="P:proteolysis"/>
    <property type="evidence" value="ECO:0007669"/>
    <property type="project" value="UniProtKB-KW"/>
</dbReference>